<sequence>MKYLTLNLLTAPLADLVNAAKVGLNATAQQARHMYNGHHLGEPIGGGEENFAYWRGPMVRVPEEGTEADKRRAQGVVSEFQTALRRSFTSTNVLKEVVRRDVSSSSARMSWTIMQPGAQRTQDTDRTELEQEADTLASSWWSAGTEKAIRSALRYARREGRGVLRFRVAGGLFQLGEDQVLRVRAGAQPAEIARYIRLECLEQPENARVWEDPDTLNRRAVYTYKDSAERECVEVSSVDDATGLTHLRILRGDQAQESSVTLDLGGYVHYLELAADPLITPQFLQNQMAYNTTSTMILRNTELAGFLERYGINVEPPYEVVPDPDKPGQTRRVYKAPRTGAGTMTLWRQATYRKADPQGKYLGDEPLGRAQYGRFEPVSPQALITAAEHSQLNMYSEVGQVFALMGKDATASGRSREVAIADFDIAREETIALAQAAVRDVVTVFLALVSALANQARRYAQLEVQGTVRARTVPSSPEDRKADREDVTAGVISKATARQRQDIDDPAQEDAQIQKERTPETA</sequence>
<evidence type="ECO:0000256" key="1">
    <source>
        <dbReference type="SAM" id="MobiDB-lite"/>
    </source>
</evidence>
<accession>A0A8H9GTA3</accession>
<protein>
    <submittedName>
        <fullName evidence="2">Uncharacterized protein</fullName>
    </submittedName>
</protein>
<feature type="region of interest" description="Disordered" evidence="1">
    <location>
        <begin position="470"/>
        <end position="522"/>
    </location>
</feature>
<evidence type="ECO:0000313" key="3">
    <source>
        <dbReference type="Proteomes" id="UP000600547"/>
    </source>
</evidence>
<name>A0A8H9GTA3_9DEIO</name>
<gene>
    <name evidence="2" type="ORF">GCM10008956_38950</name>
</gene>
<dbReference type="RefSeq" id="WP_189062861.1">
    <property type="nucleotide sequence ID" value="NZ_BMQG01000030.1"/>
</dbReference>
<feature type="compositionally biased region" description="Basic and acidic residues" evidence="1">
    <location>
        <begin position="512"/>
        <end position="522"/>
    </location>
</feature>
<proteinExistence type="predicted"/>
<evidence type="ECO:0000313" key="2">
    <source>
        <dbReference type="EMBL" id="GGM59504.1"/>
    </source>
</evidence>
<feature type="compositionally biased region" description="Basic and acidic residues" evidence="1">
    <location>
        <begin position="477"/>
        <end position="487"/>
    </location>
</feature>
<dbReference type="Proteomes" id="UP000600547">
    <property type="component" value="Unassembled WGS sequence"/>
</dbReference>
<dbReference type="AlphaFoldDB" id="A0A8H9GTA3"/>
<reference evidence="3" key="1">
    <citation type="journal article" date="2019" name="Int. J. Syst. Evol. Microbiol.">
        <title>The Global Catalogue of Microorganisms (GCM) 10K type strain sequencing project: providing services to taxonomists for standard genome sequencing and annotation.</title>
        <authorList>
            <consortium name="The Broad Institute Genomics Platform"/>
            <consortium name="The Broad Institute Genome Sequencing Center for Infectious Disease"/>
            <person name="Wu L."/>
            <person name="Ma J."/>
        </authorList>
    </citation>
    <scope>NUCLEOTIDE SEQUENCE [LARGE SCALE GENOMIC DNA]</scope>
    <source>
        <strain evidence="3">JCM 31047</strain>
    </source>
</reference>
<organism evidence="2 3">
    <name type="scientific">Deinococcus arenae</name>
    <dbReference type="NCBI Taxonomy" id="1452751"/>
    <lineage>
        <taxon>Bacteria</taxon>
        <taxon>Thermotogati</taxon>
        <taxon>Deinococcota</taxon>
        <taxon>Deinococci</taxon>
        <taxon>Deinococcales</taxon>
        <taxon>Deinococcaceae</taxon>
        <taxon>Deinococcus</taxon>
    </lineage>
</organism>
<comment type="caution">
    <text evidence="2">The sequence shown here is derived from an EMBL/GenBank/DDBJ whole genome shotgun (WGS) entry which is preliminary data.</text>
</comment>
<keyword evidence="3" id="KW-1185">Reference proteome</keyword>
<dbReference type="EMBL" id="BMQG01000030">
    <property type="protein sequence ID" value="GGM59504.1"/>
    <property type="molecule type" value="Genomic_DNA"/>
</dbReference>